<dbReference type="InterPro" id="IPR040853">
    <property type="entry name" value="RapA2_cadherin-like"/>
</dbReference>
<dbReference type="InterPro" id="IPR013783">
    <property type="entry name" value="Ig-like_fold"/>
</dbReference>
<dbReference type="SUPFAM" id="SSF75011">
    <property type="entry name" value="3-carboxy-cis,cis-mucoante lactonizing enzyme"/>
    <property type="match status" value="1"/>
</dbReference>
<dbReference type="GO" id="GO:0005509">
    <property type="term" value="F:calcium ion binding"/>
    <property type="evidence" value="ECO:0007669"/>
    <property type="project" value="InterPro"/>
</dbReference>
<dbReference type="Gene3D" id="2.60.40.10">
    <property type="entry name" value="Immunoglobulins"/>
    <property type="match status" value="1"/>
</dbReference>
<evidence type="ECO:0000259" key="6">
    <source>
        <dbReference type="PROSITE" id="PS50093"/>
    </source>
</evidence>
<protein>
    <submittedName>
        <fullName evidence="7">Bifunctional hemolysin/adenylate cyclase</fullName>
    </submittedName>
</protein>
<dbReference type="InterPro" id="IPR022409">
    <property type="entry name" value="PKD/Chitinase_dom"/>
</dbReference>
<feature type="compositionally biased region" description="Low complexity" evidence="5">
    <location>
        <begin position="3840"/>
        <end position="3854"/>
    </location>
</feature>
<proteinExistence type="predicted"/>
<feature type="domain" description="PKD" evidence="6">
    <location>
        <begin position="7016"/>
        <end position="7102"/>
    </location>
</feature>
<evidence type="ECO:0000313" key="8">
    <source>
        <dbReference type="Proteomes" id="UP000315440"/>
    </source>
</evidence>
<dbReference type="InterPro" id="IPR011049">
    <property type="entry name" value="Serralysin-like_metalloprot_C"/>
</dbReference>
<evidence type="ECO:0000256" key="5">
    <source>
        <dbReference type="SAM" id="MobiDB-lite"/>
    </source>
</evidence>
<feature type="compositionally biased region" description="Low complexity" evidence="5">
    <location>
        <begin position="7406"/>
        <end position="7440"/>
    </location>
</feature>
<dbReference type="Pfam" id="PF13517">
    <property type="entry name" value="FG-GAP_3"/>
    <property type="match status" value="1"/>
</dbReference>
<accession>A0A5C5ZRV7</accession>
<dbReference type="InterPro" id="IPR035986">
    <property type="entry name" value="PKD_dom_sf"/>
</dbReference>
<evidence type="ECO:0000313" key="7">
    <source>
        <dbReference type="EMBL" id="TWT90272.1"/>
    </source>
</evidence>
<evidence type="ECO:0000256" key="4">
    <source>
        <dbReference type="ARBA" id="ARBA00023157"/>
    </source>
</evidence>
<keyword evidence="3" id="KW-0732">Signal</keyword>
<dbReference type="Pfam" id="PF18911">
    <property type="entry name" value="PKD_4"/>
    <property type="match status" value="1"/>
</dbReference>
<dbReference type="InterPro" id="IPR050557">
    <property type="entry name" value="RTX_toxin/Mannuronan_C5-epim"/>
</dbReference>
<keyword evidence="8" id="KW-1185">Reference proteome</keyword>
<dbReference type="SMART" id="SM00089">
    <property type="entry name" value="PKD"/>
    <property type="match status" value="1"/>
</dbReference>
<dbReference type="InterPro" id="IPR013517">
    <property type="entry name" value="FG-GAP"/>
</dbReference>
<dbReference type="InterPro" id="IPR001343">
    <property type="entry name" value="Hemolysn_Ca-bd"/>
</dbReference>
<dbReference type="Gene3D" id="2.130.10.130">
    <property type="entry name" value="Integrin alpha, N-terminal"/>
    <property type="match status" value="3"/>
</dbReference>
<dbReference type="Pfam" id="PF10282">
    <property type="entry name" value="Lactonase"/>
    <property type="match status" value="1"/>
</dbReference>
<dbReference type="InterPro" id="IPR018511">
    <property type="entry name" value="Hemolysin-typ_Ca-bd_CS"/>
</dbReference>
<keyword evidence="2" id="KW-0964">Secreted</keyword>
<dbReference type="InterPro" id="IPR013320">
    <property type="entry name" value="ConA-like_dom_sf"/>
</dbReference>
<dbReference type="InterPro" id="IPR015943">
    <property type="entry name" value="WD40/YVTN_repeat-like_dom_sf"/>
</dbReference>
<comment type="subcellular location">
    <subcellularLocation>
        <location evidence="1">Secreted</location>
    </subcellularLocation>
</comment>
<reference evidence="7 8" key="1">
    <citation type="submission" date="2019-02" db="EMBL/GenBank/DDBJ databases">
        <title>Deep-cultivation of Planctomycetes and their phenomic and genomic characterization uncovers novel biology.</title>
        <authorList>
            <person name="Wiegand S."/>
            <person name="Jogler M."/>
            <person name="Boedeker C."/>
            <person name="Pinto D."/>
            <person name="Vollmers J."/>
            <person name="Rivas-Marin E."/>
            <person name="Kohn T."/>
            <person name="Peeters S.H."/>
            <person name="Heuer A."/>
            <person name="Rast P."/>
            <person name="Oberbeckmann S."/>
            <person name="Bunk B."/>
            <person name="Jeske O."/>
            <person name="Meyerdierks A."/>
            <person name="Storesund J.E."/>
            <person name="Kallscheuer N."/>
            <person name="Luecker S."/>
            <person name="Lage O.M."/>
            <person name="Pohl T."/>
            <person name="Merkel B.J."/>
            <person name="Hornburger P."/>
            <person name="Mueller R.-W."/>
            <person name="Bruemmer F."/>
            <person name="Labrenz M."/>
            <person name="Spormann A.M."/>
            <person name="Op Den Camp H."/>
            <person name="Overmann J."/>
            <person name="Amann R."/>
            <person name="Jetten M.S.M."/>
            <person name="Mascher T."/>
            <person name="Medema M.H."/>
            <person name="Devos D.P."/>
            <person name="Kaster A.-K."/>
            <person name="Ovreas L."/>
            <person name="Rohde M."/>
            <person name="Galperin M.Y."/>
            <person name="Jogler C."/>
        </authorList>
    </citation>
    <scope>NUCLEOTIDE SEQUENCE [LARGE SCALE GENOMIC DNA]</scope>
    <source>
        <strain evidence="7 8">Mal64</strain>
    </source>
</reference>
<evidence type="ECO:0000256" key="1">
    <source>
        <dbReference type="ARBA" id="ARBA00004613"/>
    </source>
</evidence>
<feature type="region of interest" description="Disordered" evidence="5">
    <location>
        <begin position="3817"/>
        <end position="3854"/>
    </location>
</feature>
<sequence>MLAADGVDGFRFAFFDPSAPPEERPELVFSADTEGELASDESLGFALTDTFAELFGVEINSANLAQIGATLSNPQTLAQALDNLDATDGNVVLTETDEGVEYDIRFEREFETGALVGFRGLGGRIDIESEVVFGATLEAHFVLGVDAAGFYLDAAAADAELTLSNLRVEGEIAGVGDFGFVQVDMTGATVAIDSQIGLSLDVVDPHADDPASDGRLRGLDFLGDFDHFSPRVEAGNPSTPDLRLEGEFAVTALPNGAHPFVLDATVSVEWQEVADFTQVDVQAVSADPPSQLLIELLDFGTENLTTLIQQAGERLEKSLDLEAMNVGIPLVDKSVADLLSADPEPVRFGGLGVSAISQVVSLGGFKTFDVTFPDVSVFRAGVQIGDAVSFLSDTGDLINGVVEAIGFASEGAALPVLTIRYDAALPNLPSLSAPRFDFHPRASLSGRVSASLGPLSDPEYVRENAGTLQELVVLLGQVFGVNLSDIDDVVEIDLVQDPNDADPLAKILRVTPKFLPDPLLIRTALDLGEAYAGLSLDASGELDVLLTPEVRLPLGILLNPASDDALADRLFVYDDTGEAAPQPEVTLRIDAALDNPFVSAKLGLLGATLQEDPAVAPNNGIGFSATLNVNVKEPTADDGRLSYADLGDAQLEASEIFAADLSGELDIDGLEITPQVGDVGLSLGRLSVYTTDSTDPDDPRDAAAFASAAELGELLGKLHVRQSADFDFDSLGDLTPGDIVTILTQLGSSLQQAAGELDVPDGLPFLDDAISEVASFVDVLQDFARQLYFNPRLVAAADMAAPGGVLADDAHFVLRVESGVPVAVTVPADATADNLTLADLVDDVNEALVAAGLEGVIVAERLAPFGSDAIDTVTVGALVSPGSPFRTYDAEFAEGTNLFDLGFKVGQAVGFLDEAGDEARGVVTQLTLRTLTVQYDETQHAAPEAGAGRALSLFDLADQNKLSLRTTNPEHGVSLSLSTVRVAAPEAGPAYGQLGEEFGFDLTVGGARHRIALAADATANNSRLADLAADLNAAAAARGIGDQVVFLVDGDRLAVAATDARVGSLLVEGGERLGFATDQTDGDNPADDLLGFGPSATAAARFRFDTIQDLVHTLNGLLQEQIDGQPFDAQLTFVDSPAKAIEFHLDLTALFTQTTELDFATALDLGFADLQLGGSAEATFRVEAGVGLGVGIDLESSATVALSDSTRLATLNGNDGVRLKVEAVADSPAPADGQLPAGLDLVIEVETFDPADPSGVELRSIPIQLPAAAFADGVDAIDLAYTIGDALLAYLADGGNGFGDLTITTDEFGGQISPIEMIASGGALRLVGNDPKLSRLRVLGGSEIGFAEGQSSDRPDLTIDLPDGSRFDVALDGAGTLGDVRAAIESATGGLVTVEYFGPSIRLVSHVDRSAYLPGGVLRVSAFTDARGPSAAAAGLGLAAEARGETFRLQLDVGDGPRVTEPIRADATADEVLQALNAAFTLPVVASVAGDAGGPYTVEFRPELRNVDPLIGKTDLDLSVAVATTTQGDASTAEVQTVTLSLSDDAGPVDHREAWRTITGDPLSGDSLLDRVYLIADQSEAFANATIEADSVSLAASLGILDVGLSGGEIGFGVLAGLGFQDLGDNKIRLSDLRSFGVGGVVDTTFDYFGSATLPVDSSLLAILPPADQPEDPPALNVLLTKAEGTQRPELEIDAADFEQLFGKFQNLSARDIAVMLQQVVELLRSGDIEALNTPLPLINQTPNDILDVTDGVLAVADSLLAGPDLDVLRELRDQMAGAISLADGDPAQLEKVIAAFGRFRSAIEPDHNFTLTVDGQQTAPIPLDSPATDVHAALAEISTDVLSVTGRRGGPYTITFTESIGDVDAVRGSSATGLSVRTEVETEGVVNTESEVQVVRFETAGRLSSALVAMRQAVEGLNNGPIMDRLADLVDEAEMQSASAANLDRLLKFYLQQALGLTQEEFDGLFELSFGFVDADAMQDGFQPAGVLRLGATKHLEATADFDFGLPDLGPITVDSGAQIGVVLGGRIDLDVGFNFSTGTPYLLDSTRFEVFASSDSSIGVEAALGGVTAGLSGKLELRQTVREEAPASPGAPLDEFTLTHEPVGANFVIATSGGVRLAQGEEGDPEADYYLDSEDPSVLVFNAPQTAPVVVTYPTEAFVEDSPFLLPEDVSDDAATFTVGLNPALVPSDGNTIGGIPLGDLQGNLGSAIEVETSGMAYAALDAELLGIEHENAISVAVDLASGVTQYELAGLDDLLGGLTDISNINLGQIVKGLRTLLGNLRSGLEGDLLESLPLVEGAQLGATFVGQLEGAVDRIDALLEAGSGSLSAAQASIQQILFDALGPGGAGILQLDPLFHNDPEVGDGSETADFRDVEFVISDPFTTPADELQVAINLPLAGADTFDADFDVGLDAFVFEFETNGGVELTWDYDFSLGFGVSLQRGFFFQVNDNVEYGEDEENADFGLPTGGGAPEINLGAEIKLKEGTSLAASLFFLDVMAETNPLEDLNRDGVVNDGSAEEGHGPALDEIADGVDYNGDGLIDNPAVIEVDLNGDGRLSKGTGLRGDIFVDFDDPNDDGRLTLGEIASAGLDETFNAGVSTLATIDLALGADVSDSLPEITAGFTVDWNIGYTTRDGLVGGGAPVATIHDATLDLGSFFDNVAAPAFDFFTEYVEPLKPLLDFLGEEVPGVSEVAELAGEGPVTFLTLGVLFGGGDLAQAQKANRVLGLISSIYDTVETLRDTADESDGLEINFGSYTFGGVGNPLDLTSGDVSVGIDASKIAAGTGQSSPVTGLEDVFGQASSSGHSGSRSASASIRKMVRTPNSEGAGGLGVKIPLLTDPSNLFKLFTGETADILQLDLPRLELEVPVSARFGPLVPPIPIYATLGVVLDAFADLSLGFDTRGIAKTGNFLDGLYFGDLENITTGADTPEFGFGLEVTVGLSLDLEGASVSVEGGVTADVEFNWNDTDGDGKLYLDEIADLVDLHPFPTPDPAVPGLCVFDVHGSIGALLRLNYEVLILSGSVDIIDVELFTFEHVCVDPPPLELAHVSDGAGGFEAGTLVLHAGDLADDRDPGAFVADGAEKFTIDQVEPDAVIVTFQLDEETEVIKRYSGVERIYFDGGAGDDEITLLDSVTLPAVLRGGAGNDTLIGGAGDDLIDGGLGDDRLFGHRGDDTYVFANGWGADEIVEDDSADRNTADFGPTTAPITFSAQHTLAPLSVDPETGERTYSGAFATDGSNTVRGAYVSGFVGGTNLDTFELPFALAPGTPNDWRITGSNAGDAGGRFFFSGAERLVGHDGDDNFRFTGSALVSGEVDGAGGADTLDFSGYNASVAVQVDRDATRVAHRGDGGGFLYSQVEAFLGGASANDLLITHSAGESVHVTSDDAGFVGSAEAFSFSGVEDLAGNDGNDEFVFATGAVLSGQLTGSLGDGVFDNDTVDFSAAVAALDFSILTYGAGLVSDGRTLASFSEVESLVGGAADDLFVVSPYAGLLGQLDGGAGTEDRIDYAAWLLPVTVGLASQSATALGGIVGVEHVVGGRGADILAGDDADNELVGGFGDDTLEGLGGDDLLIGGMGDDELSGGDGDDLLWGGDALLPAASFDRSTPGAFTLPPGYLQAEAAYPTGYFPAVLVTPAAVGGQSLAGFSRGGRDTLLGDDGNDLLFGGFDNDILDGGAGADYVDGGQGADTATGGNDDDVVRGGLGDDSLRGGGGVDQILGEAGADTLLGDGDATHRAGQRLFGGDGRDTLYAYSHSAVAAPGLIGDQLFGGAGGDLLLGNLGDDLLVGEGGNDVLRGDYAAGPGYNVNPTAATAGGDDRLLGGGGEDQLSGGGGDDELWGGADSDLLDGQSGSDTQYGGGGIDLFVAPTATGHNVGVDVIDGHFGNSTVGDTADDNATDILVVGGTQNDDRILFAETIPAAPGGVGQLHIDYNGQAIRVDWRDATTGDFLLEQIQVAGLAGADTIGFAQANPIAGLDAGLPVGTRQLDLAPLAARSSDFVGVFDGGGDDDVLIGAEGRDRLDGGVGSDTAYGFAGDDRLWGDTGVANPGDHDTLFAGAGNDDLIGGAGTNALYAWSYDPRQGGSQFGVFVDPLGALFDDDGELDGSNPAEPPRVQESTGLNRMLGMARGDELYGGTGLDFLYGNGGADALYRADGTTLESLDGGLAGDAWKEYAKQTGQVWYLGGTNSNDRITVDFVTEPGLLSDHHLITRLTENDGFFSFAAQVRLDFAATDENGDPVWNAADTVFRAQQFIDAVKANDGAGDGADPSALAMAETQLVDGLLPPEGDFLAIIIDALGGSDEIQVGPTVQKTVWIDAGDGDDRVVIESGVAILTDRAESGVSADGLRGRNDSPGRAFPLATDPQAVVYQGLTIDSPTDADWFEIELPDAGGPLVIDAASVSTADGMSLELYEVVGDGEPTLLPLTGSGTEALELAGWTAGNRYLLRVVNDAGLPTVYDLRLALGAGAERLVDMALRDDPVRRDVILGGRGDDILSGGAGEDWIFGGPGQDVLTGGLDRQASDLLFGGEGDDTFQIIPDALPELGSQTNTLFQAGSETYIPTYSDQLLGGAGDDRVLFLGGDLDRLGNEVPDYAALRYNTLLHRYEFTSLVWDIGAQDFRKTADETAYEQQHYFYQTRDVERTVVDLQRGDDTFHADSGFQFLPLSGAFDAELFASWGVDLGDAEQGATIAALDLRGGEGDDLLFGGALADRIDGGAGDDVIFGGLGDDELLGGGGADSLHGGAPTAADDAYPFVSQFTGVAGDAEAYAFELATPQFGESAEDNAAGFDLTAYRQTLLGGAASVEGAAAGERLSDVRRIGDFDGDGFDDYLLVGASRSFVMLRPPTLDDTHRITEVADIVIDHAALGAPATEFGDVNGDGRADMAFVRPGTDETLVTVVLGGADAWRREWGAEFLANDLTINNSLSLVVGADRLSPSGAAVALVDIDGDGFDDLVLSTGASAAAGVAQRLASEVDISLSHDTHVFGDFPEHAGTLYFSADSGSSAGYVLHKIDRHGRLQRVVSDDTDGFVRNPVGFQLVNGEPAFFGAFPHTSMGVFTLTDDNSIDIDNLGATASSSQPLQNALLAGNGHGLNFSSNPPRHSIDHDTMWLSDEADTTPTLTLDLGDEYALDGLRFYNYNDDADSTYFAGDATQHGVKRAIISIAGGDGVYTSIGEFEFSEASGTEFYTGQSFNSTALSANLPPGVELADLSARFVRFDVLENFAGEGPVGVSEVVFSGSPVTPRPQGPASGEAYPKLNALEYQRIEGSDVYSTSSDLIVGHLPGDSSAVARSVDGVARAARDLTRVEFQLPNGVDDEALYYVEDFGGGSRLRLLSDFDPDDPDSIGVNLPAGVSDPEDLTWAPATGLLYFTAENGSGDRHLYATAPANGDLFDFTDATALTVDFAPAPDPQNVFVSEAGQVFFAGLTNGGGRELWVLDAAGQFEAMFEIAPGGAGSSPADFIEFDGSVYFTVEHEGFVWRYDGVNAIRTRIVDGAGAAVDGLVPLAVFDDALYLYSPAEQSLWRFEGPRAYATIFSGESLAAGSEQTLAEVAPSSAGDDRTMDLRVTALGDVNGDGLADLAVADGGHDGVSAGDDYLRVLLGDVAASDVLIGTSAELALSGAAAEGRVTPLGDLDGDGYDDFALSGATGTRVYFGAADFSLAGAPRFTLSEAGLAISAGDYNGDGAADLAVADATAGAVHVFWSIGSASGVLALGSADVTLDAPAGAIALGPHGVDLNNDLVDDLIVAQPEAGTLGASPAQLGVVYAVYGGRANRFDVTALGTVSVSSSTSPADNLIDREQSSGWLSDGADAGDDTELVTWTAGETIRFGSVRLEPEATGGLGFRTVRLRVFDSSAPGAPVYESEAIELEGQRVDLDFEFPGSVFGDRLEIELEGHQDAGQGGFAELRVFSPPIAETLANVSVPGSGEFLANDGTGQPLRFPGGDQPYELSSDSPERWMRLTTLGDGRAGDALHVLTELGAPVAADLLGADGRELFSGVLDFDLRALPAGEYYLRVYGTGVITPGSPRGFEIEAFAPTRGWTHEGDLPDRDLLRGGDGDDTLAGDNDLDVLLGESGFDTFFGGDIEVRDREASELLNVEVASISTPVVLDPVVEIEDRRVAAAIAAALGLPVTTGHDGLPLTHDELRATVLATLNTLDATGLGLGSLEGVDRLVNLRDLDLSDGGVAATPPGFELTGPGLSESQFLSGQAEGVADRPNDIVVSPDGRHVLLFGRGGHDNPNAALHVYERNQFTGALTPSQTLQLIPASDGGVAVSADGRYVYAGAQHRLYVYSRDLLTGVLTEVSSMGAFGLTGTDRSIDNLTLNGNGDRLYVTSGDSLLRYDRDVTTGALSAPIDVRHELGITVEFASLVLSPDGERVYVADIHNPQVYVYDADLNPVEVYVLDPQAAAADDGVAQIAIDAEGLRLYAFSLIEGEARKLFVLGINAVNGTLSELQVVTPPAELDQPNTSASVAISTEGSHVYVSDSADLLVYNRDSLTGLLTPSLASYTTSDPVTLRGITVASSADGRHVYTATQGDTLHVLSREGVTDPLPDLLAPLAPRLGDGAEPLGLGRLERLDLSDTPAATSVAALAGVDTLRQLDLRGSSVPADSADLVNLVGLDELYMTVPGVDSALNYVVAEGASFVAAVAGADASHGWTVSTPSGVLSSTGDIGFVASQPGAYLVDHDLAGRFYVLVRNSAPTIDSSLDPIEVQVDEGQTLTADELIALAGVTAIDAGAPLQPTVVLTNAAGDKVDLGDRALDFDGVEDRVRVDGVPSVARVEGALTLSAWVNVQSIDSDGNGQERQPIIAKGASGEWEFALYVYDDLTAGIALWQTNSFSHVAARGGQLTIGQWSHVTGTYEEGGETRIYIDGVLVASTNSQIGSVGFGNEPLYLGGRSDGQFLDAVIDDAQIWGRAWDAVEAQQAADGAEPTDRTGLVGHWKLDEGAGSVAHDTSGNGYHGSLGGGVNGSQPVWTAPPVFLAEDEGEWTVTFTVDDGFGGVATETALLTVNNLAPTADLAGPTSGVAGQPLVISGAGSTDPGPLDSLSYEWVVEHDGAVFALGAGPELQFTPAAGGSYEVTLTVTDPAGATSSEQATVSVITPPFAGSDSFEALSGEVFVSAESLLANDSDSFVQQIVWDSVSQMGAAVDISPLSGALTYDPTASATLNALAPGETLTDTFSYTFTSLESGLMATGHVTVVVTGVNHAPVGVSDNATTNENTPITVDVLTNDTDANLGAQLTLTTLGGVFVPNLQLFADISNNGRSATLGDATVEIVEGGIAFDPGSRFDHLAPGESVDLEINYTMTDENGAGGAGTLTITIEGALSPPPLLGDYNGNGVVDGADFTVWRDALNTNVDPYTGADGDGDGFVGPDDYHVWVDHFGETLPEPEPGLPFAQAAAPGAGLLSEPSPAAPALASQESFATATTTPSTTTLLEPQSVAPQPFEAESVGDAPLNKGPAPVEPQAVGFAAAWTSAYKQITHHRSQETDQLPVETRHPDPIDQAYLLIALEGSAQMQARERDDTTIRDAHDEAFAEETPPDSVDTQEAGFRLST</sequence>
<dbReference type="InterPro" id="IPR018247">
    <property type="entry name" value="EF_Hand_1_Ca_BS"/>
</dbReference>
<dbReference type="Gene3D" id="2.130.10.10">
    <property type="entry name" value="YVTN repeat-like/Quinoprotein amine dehydrogenase"/>
    <property type="match status" value="2"/>
</dbReference>
<dbReference type="InterPro" id="IPR006558">
    <property type="entry name" value="LamG-like"/>
</dbReference>
<dbReference type="Proteomes" id="UP000315440">
    <property type="component" value="Unassembled WGS sequence"/>
</dbReference>
<dbReference type="InterPro" id="IPR000601">
    <property type="entry name" value="PKD_dom"/>
</dbReference>
<keyword evidence="4" id="KW-1015">Disulfide bond</keyword>
<dbReference type="Gene3D" id="2.150.10.10">
    <property type="entry name" value="Serralysin-like metalloprotease, C-terminal"/>
    <property type="match status" value="7"/>
</dbReference>
<dbReference type="InterPro" id="IPR028994">
    <property type="entry name" value="Integrin_alpha_N"/>
</dbReference>
<dbReference type="PROSITE" id="PS00018">
    <property type="entry name" value="EF_HAND_1"/>
    <property type="match status" value="3"/>
</dbReference>
<dbReference type="SUPFAM" id="SSF49299">
    <property type="entry name" value="PKD domain"/>
    <property type="match status" value="1"/>
</dbReference>
<feature type="region of interest" description="Disordered" evidence="5">
    <location>
        <begin position="7518"/>
        <end position="7557"/>
    </location>
</feature>
<dbReference type="SUPFAM" id="SSF63825">
    <property type="entry name" value="YWTD domain"/>
    <property type="match status" value="1"/>
</dbReference>
<comment type="caution">
    <text evidence="7">The sequence shown here is derived from an EMBL/GenBank/DDBJ whole genome shotgun (WGS) entry which is preliminary data.</text>
</comment>
<dbReference type="Pfam" id="PF00353">
    <property type="entry name" value="HemolysinCabind"/>
    <property type="match status" value="13"/>
</dbReference>
<dbReference type="PROSITE" id="PS00330">
    <property type="entry name" value="HEMOLYSIN_CALCIUM"/>
    <property type="match status" value="8"/>
</dbReference>
<organism evidence="7 8">
    <name type="scientific">Pseudobythopirellula maris</name>
    <dbReference type="NCBI Taxonomy" id="2527991"/>
    <lineage>
        <taxon>Bacteria</taxon>
        <taxon>Pseudomonadati</taxon>
        <taxon>Planctomycetota</taxon>
        <taxon>Planctomycetia</taxon>
        <taxon>Pirellulales</taxon>
        <taxon>Lacipirellulaceae</taxon>
        <taxon>Pseudobythopirellula</taxon>
    </lineage>
</organism>
<dbReference type="Gene3D" id="2.60.120.200">
    <property type="match status" value="1"/>
</dbReference>
<evidence type="ECO:0000256" key="2">
    <source>
        <dbReference type="ARBA" id="ARBA00022525"/>
    </source>
</evidence>
<dbReference type="SUPFAM" id="SSF69318">
    <property type="entry name" value="Integrin alpha N-terminal domain"/>
    <property type="match status" value="2"/>
</dbReference>
<dbReference type="Gene3D" id="2.60.120.260">
    <property type="entry name" value="Galactose-binding domain-like"/>
    <property type="match status" value="1"/>
</dbReference>
<dbReference type="InterPro" id="IPR019405">
    <property type="entry name" value="Lactonase_7-beta_prop"/>
</dbReference>
<dbReference type="PROSITE" id="PS50093">
    <property type="entry name" value="PKD"/>
    <property type="match status" value="1"/>
</dbReference>
<feature type="region of interest" description="Disordered" evidence="5">
    <location>
        <begin position="7405"/>
        <end position="7440"/>
    </location>
</feature>
<dbReference type="EMBL" id="SJPQ01000001">
    <property type="protein sequence ID" value="TWT90272.1"/>
    <property type="molecule type" value="Genomic_DNA"/>
</dbReference>
<dbReference type="Pfam" id="PF13385">
    <property type="entry name" value="Laminin_G_3"/>
    <property type="match status" value="1"/>
</dbReference>
<dbReference type="PANTHER" id="PTHR38340:SF1">
    <property type="entry name" value="S-LAYER PROTEIN"/>
    <property type="match status" value="1"/>
</dbReference>
<feature type="compositionally biased region" description="Basic and acidic residues" evidence="5">
    <location>
        <begin position="7521"/>
        <end position="7536"/>
    </location>
</feature>
<dbReference type="Pfam" id="PF17803">
    <property type="entry name" value="Cadherin_4"/>
    <property type="match status" value="1"/>
</dbReference>
<feature type="compositionally biased region" description="Gly residues" evidence="5">
    <location>
        <begin position="3822"/>
        <end position="3834"/>
    </location>
</feature>
<dbReference type="SUPFAM" id="SSF49899">
    <property type="entry name" value="Concanavalin A-like lectins/glucanases"/>
    <property type="match status" value="1"/>
</dbReference>
<dbReference type="PANTHER" id="PTHR38340">
    <property type="entry name" value="S-LAYER PROTEIN"/>
    <property type="match status" value="1"/>
</dbReference>
<name>A0A5C5ZRV7_9BACT</name>
<dbReference type="PRINTS" id="PR00313">
    <property type="entry name" value="CABNDNGRPT"/>
</dbReference>
<dbReference type="SUPFAM" id="SSF51120">
    <property type="entry name" value="beta-Roll"/>
    <property type="match status" value="8"/>
</dbReference>
<evidence type="ECO:0000256" key="3">
    <source>
        <dbReference type="ARBA" id="ARBA00022729"/>
    </source>
</evidence>
<dbReference type="SMART" id="SM00560">
    <property type="entry name" value="LamGL"/>
    <property type="match status" value="1"/>
</dbReference>
<dbReference type="GO" id="GO:0005576">
    <property type="term" value="C:extracellular region"/>
    <property type="evidence" value="ECO:0007669"/>
    <property type="project" value="UniProtKB-SubCell"/>
</dbReference>
<dbReference type="CDD" id="cd00146">
    <property type="entry name" value="PKD"/>
    <property type="match status" value="1"/>
</dbReference>
<gene>
    <name evidence="7" type="primary">cya_1</name>
    <name evidence="7" type="ORF">Mal64_06570</name>
</gene>